<dbReference type="GO" id="GO:0005840">
    <property type="term" value="C:ribosome"/>
    <property type="evidence" value="ECO:0007669"/>
    <property type="project" value="UniProtKB-KW"/>
</dbReference>
<dbReference type="Gene3D" id="3.30.70.1730">
    <property type="match status" value="1"/>
</dbReference>
<evidence type="ECO:0000256" key="4">
    <source>
        <dbReference type="ARBA" id="ARBA00035202"/>
    </source>
</evidence>
<dbReference type="PANTHER" id="PTHR11560">
    <property type="entry name" value="39S RIBOSOMAL PROTEIN L10, MITOCHONDRIAL"/>
    <property type="match status" value="1"/>
</dbReference>
<dbReference type="Gene3D" id="6.10.250.290">
    <property type="match status" value="1"/>
</dbReference>
<comment type="function">
    <text evidence="5">Forms part of the ribosomal stalk, playing a central role in the interaction of the ribosome with GTP-bound translation factors.</text>
</comment>
<name>A0A4P6JX45_KTERU</name>
<proteinExistence type="inferred from homology"/>
<dbReference type="HAMAP" id="MF_00362">
    <property type="entry name" value="Ribosomal_uL10"/>
    <property type="match status" value="1"/>
</dbReference>
<evidence type="ECO:0000256" key="3">
    <source>
        <dbReference type="ARBA" id="ARBA00023274"/>
    </source>
</evidence>
<evidence type="ECO:0000256" key="5">
    <source>
        <dbReference type="HAMAP-Rule" id="MF_00362"/>
    </source>
</evidence>
<evidence type="ECO:0000256" key="1">
    <source>
        <dbReference type="ARBA" id="ARBA00008889"/>
    </source>
</evidence>
<dbReference type="InterPro" id="IPR043141">
    <property type="entry name" value="Ribosomal_uL10-like_sf"/>
</dbReference>
<dbReference type="Pfam" id="PF00466">
    <property type="entry name" value="Ribosomal_L10"/>
    <property type="match status" value="1"/>
</dbReference>
<dbReference type="AlphaFoldDB" id="A0A4P6JX45"/>
<evidence type="ECO:0000256" key="2">
    <source>
        <dbReference type="ARBA" id="ARBA00022980"/>
    </source>
</evidence>
<reference evidence="6 7" key="1">
    <citation type="submission" date="2019-01" db="EMBL/GenBank/DDBJ databases">
        <title>Ktedonosporobacter rubrisoli SCAWS-G2.</title>
        <authorList>
            <person name="Huang Y."/>
            <person name="Yan B."/>
        </authorList>
    </citation>
    <scope>NUCLEOTIDE SEQUENCE [LARGE SCALE GENOMIC DNA]</scope>
    <source>
        <strain evidence="6 7">SCAWS-G2</strain>
    </source>
</reference>
<keyword evidence="5" id="KW-0694">RNA-binding</keyword>
<dbReference type="GO" id="GO:1990904">
    <property type="term" value="C:ribonucleoprotein complex"/>
    <property type="evidence" value="ECO:0007669"/>
    <property type="project" value="UniProtKB-KW"/>
</dbReference>
<dbReference type="GO" id="GO:0006412">
    <property type="term" value="P:translation"/>
    <property type="evidence" value="ECO:0007669"/>
    <property type="project" value="UniProtKB-UniRule"/>
</dbReference>
<dbReference type="NCBIfam" id="NF000955">
    <property type="entry name" value="PRK00099.1-1"/>
    <property type="match status" value="1"/>
</dbReference>
<keyword evidence="5" id="KW-0699">rRNA-binding</keyword>
<sequence length="247" mass="27520">MPQAYKRRKRRLAEGSHKALTLCCAIFREQRHEQQNDFSRPSVVEIEGLFLYHLAFRSDYLSSERREAYMPTQAKAEKIEELTDKLSRATVAILMQTQGLSVKDMTELRSKMRAAKLELQVTKNTLLRIASERNNMTEVDKGIFNGQTTVAFGYEDEVAAAKAVADYVRTSKVAQLKSAILGGRTLNANQVEDLGKIPGGKDSIKAQVVGTVQGPMSTTYSLLTAPLRDLCYVLQARADQLGESKAE</sequence>
<dbReference type="InterPro" id="IPR022973">
    <property type="entry name" value="Ribosomal_uL10_bac"/>
</dbReference>
<gene>
    <name evidence="5" type="primary">rplJ</name>
    <name evidence="6" type="ORF">EPA93_31850</name>
</gene>
<organism evidence="6 7">
    <name type="scientific">Ktedonosporobacter rubrisoli</name>
    <dbReference type="NCBI Taxonomy" id="2509675"/>
    <lineage>
        <taxon>Bacteria</taxon>
        <taxon>Bacillati</taxon>
        <taxon>Chloroflexota</taxon>
        <taxon>Ktedonobacteria</taxon>
        <taxon>Ktedonobacterales</taxon>
        <taxon>Ktedonosporobacteraceae</taxon>
        <taxon>Ktedonosporobacter</taxon>
    </lineage>
</organism>
<dbReference type="Proteomes" id="UP000290365">
    <property type="component" value="Chromosome"/>
</dbReference>
<dbReference type="SUPFAM" id="SSF160369">
    <property type="entry name" value="Ribosomal protein L10-like"/>
    <property type="match status" value="1"/>
</dbReference>
<comment type="subunit">
    <text evidence="5">Part of the ribosomal stalk of the 50S ribosomal subunit. The N-terminus interacts with L11 and the large rRNA to form the base of the stalk. The C-terminus forms an elongated spine to which L12 dimers bind in a sequential fashion forming a multimeric L10(L12)X complex.</text>
</comment>
<dbReference type="KEGG" id="kbs:EPA93_31850"/>
<dbReference type="OrthoDB" id="9808307at2"/>
<protein>
    <recommendedName>
        <fullName evidence="4 5">Large ribosomal subunit protein uL10</fullName>
    </recommendedName>
</protein>
<dbReference type="EMBL" id="CP035758">
    <property type="protein sequence ID" value="QBD80318.1"/>
    <property type="molecule type" value="Genomic_DNA"/>
</dbReference>
<dbReference type="InterPro" id="IPR001790">
    <property type="entry name" value="Ribosomal_uL10"/>
</dbReference>
<evidence type="ECO:0000313" key="6">
    <source>
        <dbReference type="EMBL" id="QBD80318.1"/>
    </source>
</evidence>
<accession>A0A4P6JX45</accession>
<keyword evidence="3 5" id="KW-0687">Ribonucleoprotein</keyword>
<dbReference type="GO" id="GO:0070180">
    <property type="term" value="F:large ribosomal subunit rRNA binding"/>
    <property type="evidence" value="ECO:0007669"/>
    <property type="project" value="UniProtKB-UniRule"/>
</dbReference>
<evidence type="ECO:0000313" key="7">
    <source>
        <dbReference type="Proteomes" id="UP000290365"/>
    </source>
</evidence>
<keyword evidence="7" id="KW-1185">Reference proteome</keyword>
<dbReference type="CDD" id="cd05797">
    <property type="entry name" value="Ribosomal_L10"/>
    <property type="match status" value="1"/>
</dbReference>
<dbReference type="InterPro" id="IPR047865">
    <property type="entry name" value="Ribosomal_uL10_bac_type"/>
</dbReference>
<comment type="similarity">
    <text evidence="1 5">Belongs to the universal ribosomal protein uL10 family.</text>
</comment>
<keyword evidence="2 5" id="KW-0689">Ribosomal protein</keyword>